<accession>A0A9P0MQ47</accession>
<dbReference type="EMBL" id="OV725080">
    <property type="protein sequence ID" value="CAH1398861.1"/>
    <property type="molecule type" value="Genomic_DNA"/>
</dbReference>
<gene>
    <name evidence="2" type="ORF">NEZAVI_LOCUS8432</name>
</gene>
<reference evidence="2" key="1">
    <citation type="submission" date="2022-01" db="EMBL/GenBank/DDBJ databases">
        <authorList>
            <person name="King R."/>
        </authorList>
    </citation>
    <scope>NUCLEOTIDE SEQUENCE</scope>
</reference>
<feature type="transmembrane region" description="Helical" evidence="1">
    <location>
        <begin position="37"/>
        <end position="54"/>
    </location>
</feature>
<evidence type="ECO:0000313" key="3">
    <source>
        <dbReference type="Proteomes" id="UP001152798"/>
    </source>
</evidence>
<dbReference type="AlphaFoldDB" id="A0A9P0MQ47"/>
<sequence>MWSFARQFAGGYSKYDEDRSQGWIYLQELLLAPPAPVQWLLLAISLLFSVIGLSRRIPFQLTRSGKLSSGCKRTFQSSSLSRIGPQEALISTHYCPNWRGWHATEQTLIWKALNNLWAPLELRAKYMNKYLNCILEAGPSSYMLWLTMRFNIVVVSAIGLQQAMDTYHQRSDHISSSMQRPPSTCPLFSEILFDRAGNTERID</sequence>
<evidence type="ECO:0000313" key="2">
    <source>
        <dbReference type="EMBL" id="CAH1398861.1"/>
    </source>
</evidence>
<protein>
    <submittedName>
        <fullName evidence="2">Uncharacterized protein</fullName>
    </submittedName>
</protein>
<name>A0A9P0MQ47_NEZVI</name>
<keyword evidence="1" id="KW-1133">Transmembrane helix</keyword>
<keyword evidence="3" id="KW-1185">Reference proteome</keyword>
<evidence type="ECO:0000256" key="1">
    <source>
        <dbReference type="SAM" id="Phobius"/>
    </source>
</evidence>
<proteinExistence type="predicted"/>
<keyword evidence="1" id="KW-0812">Transmembrane</keyword>
<keyword evidence="1" id="KW-0472">Membrane</keyword>
<dbReference type="Proteomes" id="UP001152798">
    <property type="component" value="Chromosome 4"/>
</dbReference>
<organism evidence="2 3">
    <name type="scientific">Nezara viridula</name>
    <name type="common">Southern green stink bug</name>
    <name type="synonym">Cimex viridulus</name>
    <dbReference type="NCBI Taxonomy" id="85310"/>
    <lineage>
        <taxon>Eukaryota</taxon>
        <taxon>Metazoa</taxon>
        <taxon>Ecdysozoa</taxon>
        <taxon>Arthropoda</taxon>
        <taxon>Hexapoda</taxon>
        <taxon>Insecta</taxon>
        <taxon>Pterygota</taxon>
        <taxon>Neoptera</taxon>
        <taxon>Paraneoptera</taxon>
        <taxon>Hemiptera</taxon>
        <taxon>Heteroptera</taxon>
        <taxon>Panheteroptera</taxon>
        <taxon>Pentatomomorpha</taxon>
        <taxon>Pentatomoidea</taxon>
        <taxon>Pentatomidae</taxon>
        <taxon>Pentatominae</taxon>
        <taxon>Nezara</taxon>
    </lineage>
</organism>